<dbReference type="Pfam" id="PF04343">
    <property type="entry name" value="DUF488"/>
    <property type="match status" value="1"/>
</dbReference>
<evidence type="ECO:0000313" key="2">
    <source>
        <dbReference type="Proteomes" id="UP000594464"/>
    </source>
</evidence>
<dbReference type="Proteomes" id="UP000594464">
    <property type="component" value="Chromosome"/>
</dbReference>
<dbReference type="AlphaFoldDB" id="A0A7T0C1D1"/>
<protein>
    <submittedName>
        <fullName evidence="1">DUF488 domain-containing protein</fullName>
    </submittedName>
</protein>
<reference evidence="2" key="1">
    <citation type="submission" date="2020-02" db="EMBL/GenBank/DDBJ databases">
        <title>Genomic and physiological characterization of two novel Nitrospinaceae genera.</title>
        <authorList>
            <person name="Mueller A.J."/>
            <person name="Jung M.-Y."/>
            <person name="Strachan C.R."/>
            <person name="Herbold C.W."/>
            <person name="Kirkegaard R.H."/>
            <person name="Daims H."/>
        </authorList>
    </citation>
    <scope>NUCLEOTIDE SEQUENCE [LARGE SCALE GENOMIC DNA]</scope>
</reference>
<accession>A0A7T0C1D1</accession>
<proteinExistence type="predicted"/>
<evidence type="ECO:0000313" key="1">
    <source>
        <dbReference type="EMBL" id="QPJ64731.1"/>
    </source>
</evidence>
<gene>
    <name evidence="1" type="ORF">G3M78_04730</name>
</gene>
<dbReference type="PANTHER" id="PTHR39337:SF1">
    <property type="entry name" value="BLR5642 PROTEIN"/>
    <property type="match status" value="1"/>
</dbReference>
<dbReference type="InterPro" id="IPR007438">
    <property type="entry name" value="DUF488"/>
</dbReference>
<sequence>MTSQKIKLFSIGFTKSSAEFFFERLQKNGVRKVIDVRFNNVSQLSGFAKKNDLEYFLQALAGIDYEHLECLAPSKELFESYRKDRIDWPEYKKKYLALMKERKAAKTLSADSLDGACFLCSGVKPDHCHRSLIADFLQKELKISADIKHL</sequence>
<name>A0A7T0C1D1_9BACT</name>
<organism evidence="1 2">
    <name type="scientific">Candidatus Nitrohelix vancouverensis</name>
    <dbReference type="NCBI Taxonomy" id="2705534"/>
    <lineage>
        <taxon>Bacteria</taxon>
        <taxon>Pseudomonadati</taxon>
        <taxon>Nitrospinota/Tectimicrobiota group</taxon>
        <taxon>Nitrospinota</taxon>
        <taxon>Nitrospinia</taxon>
        <taxon>Nitrospinales</taxon>
        <taxon>Nitrospinaceae</taxon>
        <taxon>Candidatus Nitrohelix</taxon>
    </lineage>
</organism>
<dbReference type="EMBL" id="CP048620">
    <property type="protein sequence ID" value="QPJ64731.1"/>
    <property type="molecule type" value="Genomic_DNA"/>
</dbReference>
<dbReference type="PANTHER" id="PTHR39337">
    <property type="entry name" value="BLR5642 PROTEIN"/>
    <property type="match status" value="1"/>
</dbReference>
<dbReference type="KEGG" id="nva:G3M78_04730"/>